<dbReference type="PRINTS" id="PR00051">
    <property type="entry name" value="DNAA"/>
</dbReference>
<dbReference type="PANTHER" id="PTHR30050">
    <property type="entry name" value="CHROMOSOMAL REPLICATION INITIATOR PROTEIN DNAA"/>
    <property type="match status" value="1"/>
</dbReference>
<keyword evidence="2 7" id="KW-0235">DNA replication</keyword>
<keyword evidence="1" id="KW-0963">Cytoplasm</keyword>
<evidence type="ECO:0000256" key="4">
    <source>
        <dbReference type="ARBA" id="ARBA00022840"/>
    </source>
</evidence>
<evidence type="ECO:0000256" key="5">
    <source>
        <dbReference type="ARBA" id="ARBA00023121"/>
    </source>
</evidence>
<dbReference type="Proteomes" id="UP000317238">
    <property type="component" value="Unassembled WGS sequence"/>
</dbReference>
<dbReference type="SUPFAM" id="SSF48295">
    <property type="entry name" value="TrpR-like"/>
    <property type="match status" value="1"/>
</dbReference>
<dbReference type="GO" id="GO:0005524">
    <property type="term" value="F:ATP binding"/>
    <property type="evidence" value="ECO:0007669"/>
    <property type="project" value="UniProtKB-KW"/>
</dbReference>
<evidence type="ECO:0000256" key="3">
    <source>
        <dbReference type="ARBA" id="ARBA00022741"/>
    </source>
</evidence>
<evidence type="ECO:0000313" key="12">
    <source>
        <dbReference type="EMBL" id="TWT68874.1"/>
    </source>
</evidence>
<dbReference type="SMART" id="SM00760">
    <property type="entry name" value="Bac_DnaA_C"/>
    <property type="match status" value="1"/>
</dbReference>
<comment type="similarity">
    <text evidence="8">Belongs to the DnaA family.</text>
</comment>
<keyword evidence="13" id="KW-1185">Reference proteome</keyword>
<feature type="compositionally biased region" description="Polar residues" evidence="9">
    <location>
        <begin position="211"/>
        <end position="221"/>
    </location>
</feature>
<dbReference type="GO" id="GO:0006270">
    <property type="term" value="P:DNA replication initiation"/>
    <property type="evidence" value="ECO:0007669"/>
    <property type="project" value="InterPro"/>
</dbReference>
<keyword evidence="5" id="KW-0446">Lipid-binding</keyword>
<dbReference type="GO" id="GO:0003688">
    <property type="term" value="F:DNA replication origin binding"/>
    <property type="evidence" value="ECO:0007669"/>
    <property type="project" value="TreeGrafter"/>
</dbReference>
<reference evidence="12 13" key="1">
    <citation type="submission" date="2019-02" db="EMBL/GenBank/DDBJ databases">
        <title>Deep-cultivation of Planctomycetes and their phenomic and genomic characterization uncovers novel biology.</title>
        <authorList>
            <person name="Wiegand S."/>
            <person name="Jogler M."/>
            <person name="Boedeker C."/>
            <person name="Pinto D."/>
            <person name="Vollmers J."/>
            <person name="Rivas-Marin E."/>
            <person name="Kohn T."/>
            <person name="Peeters S.H."/>
            <person name="Heuer A."/>
            <person name="Rast P."/>
            <person name="Oberbeckmann S."/>
            <person name="Bunk B."/>
            <person name="Jeske O."/>
            <person name="Meyerdierks A."/>
            <person name="Storesund J.E."/>
            <person name="Kallscheuer N."/>
            <person name="Luecker S."/>
            <person name="Lage O.M."/>
            <person name="Pohl T."/>
            <person name="Merkel B.J."/>
            <person name="Hornburger P."/>
            <person name="Mueller R.-W."/>
            <person name="Bruemmer F."/>
            <person name="Labrenz M."/>
            <person name="Spormann A.M."/>
            <person name="Op Den Camp H."/>
            <person name="Overmann J."/>
            <person name="Amann R."/>
            <person name="Jetten M.S.M."/>
            <person name="Mascher T."/>
            <person name="Medema M.H."/>
            <person name="Devos D.P."/>
            <person name="Kaster A.-K."/>
            <person name="Ovreas L."/>
            <person name="Rohde M."/>
            <person name="Galperin M.Y."/>
            <person name="Jogler C."/>
        </authorList>
    </citation>
    <scope>NUCLEOTIDE SEQUENCE [LARGE SCALE GENOMIC DNA]</scope>
    <source>
        <strain evidence="12 13">Pan14r</strain>
    </source>
</reference>
<dbReference type="Pfam" id="PF08299">
    <property type="entry name" value="Bac_DnaA_C"/>
    <property type="match status" value="1"/>
</dbReference>
<dbReference type="Gene3D" id="1.10.1750.10">
    <property type="match status" value="1"/>
</dbReference>
<comment type="function">
    <text evidence="7">Plays an essential role in the initiation and regulation of chromosomal replication. ATP-DnaA binds to the origin of replication (oriC) to initiate formation of the DNA replication initiation complex once per cell cycle. Binds the DnaA box (a 9 base pair repeat at the origin) and separates the double-stranded (ds)DNA. Forms a right-handed helical filament on oriC DNA; dsDNA binds to the exterior of the filament while single-stranded (ss)DNA is stabiized in the filament's interior. The ATP-DnaA-oriC complex binds and stabilizes one strand of the AT-rich DNA unwinding element (DUE), permitting loading of DNA polymerase. After initiation quickly degrades to an ADP-DnaA complex that is not apt for DNA replication. Binds acidic phospholipids.</text>
</comment>
<comment type="caution">
    <text evidence="12">The sequence shown here is derived from an EMBL/GenBank/DDBJ whole genome shotgun (WGS) entry which is preliminary data.</text>
</comment>
<evidence type="ECO:0000259" key="11">
    <source>
        <dbReference type="SMART" id="SM00760"/>
    </source>
</evidence>
<dbReference type="InterPro" id="IPR027417">
    <property type="entry name" value="P-loop_NTPase"/>
</dbReference>
<feature type="compositionally biased region" description="Low complexity" evidence="9">
    <location>
        <begin position="151"/>
        <end position="160"/>
    </location>
</feature>
<protein>
    <recommendedName>
        <fullName evidence="7">Chromosomal replication initiator protein DnaA</fullName>
    </recommendedName>
</protein>
<dbReference type="CDD" id="cd06571">
    <property type="entry name" value="Bac_DnaA_C"/>
    <property type="match status" value="1"/>
</dbReference>
<proteinExistence type="inferred from homology"/>
<dbReference type="InterPro" id="IPR010921">
    <property type="entry name" value="Trp_repressor/repl_initiator"/>
</dbReference>
<keyword evidence="4 7" id="KW-0067">ATP-binding</keyword>
<evidence type="ECO:0000313" key="13">
    <source>
        <dbReference type="Proteomes" id="UP000317238"/>
    </source>
</evidence>
<evidence type="ECO:0000259" key="10">
    <source>
        <dbReference type="SMART" id="SM00382"/>
    </source>
</evidence>
<keyword evidence="6 7" id="KW-0238">DNA-binding</keyword>
<dbReference type="InterPro" id="IPR013317">
    <property type="entry name" value="DnaA_dom"/>
</dbReference>
<dbReference type="GO" id="GO:0008289">
    <property type="term" value="F:lipid binding"/>
    <property type="evidence" value="ECO:0007669"/>
    <property type="project" value="UniProtKB-KW"/>
</dbReference>
<dbReference type="InterPro" id="IPR020591">
    <property type="entry name" value="Chromosome_initiator_DnaA-like"/>
</dbReference>
<feature type="region of interest" description="Disordered" evidence="9">
    <location>
        <begin position="151"/>
        <end position="303"/>
    </location>
</feature>
<dbReference type="GO" id="GO:0005886">
    <property type="term" value="C:plasma membrane"/>
    <property type="evidence" value="ECO:0007669"/>
    <property type="project" value="TreeGrafter"/>
</dbReference>
<dbReference type="AlphaFoldDB" id="A0A5C5Y0Y8"/>
<evidence type="ECO:0000256" key="6">
    <source>
        <dbReference type="ARBA" id="ARBA00023125"/>
    </source>
</evidence>
<accession>A0A5C5Y0Y8</accession>
<evidence type="ECO:0000256" key="2">
    <source>
        <dbReference type="ARBA" id="ARBA00022705"/>
    </source>
</evidence>
<dbReference type="OrthoDB" id="9807019at2"/>
<gene>
    <name evidence="12" type="primary">dnaA_1</name>
    <name evidence="12" type="ORF">Pan14r_11570</name>
</gene>
<evidence type="ECO:0000256" key="8">
    <source>
        <dbReference type="RuleBase" id="RU004227"/>
    </source>
</evidence>
<dbReference type="EMBL" id="SJPL01000001">
    <property type="protein sequence ID" value="TWT68874.1"/>
    <property type="molecule type" value="Genomic_DNA"/>
</dbReference>
<dbReference type="SMART" id="SM00382">
    <property type="entry name" value="AAA"/>
    <property type="match status" value="1"/>
</dbReference>
<dbReference type="InterPro" id="IPR003593">
    <property type="entry name" value="AAA+_ATPase"/>
</dbReference>
<feature type="compositionally biased region" description="Basic and acidic residues" evidence="9">
    <location>
        <begin position="193"/>
        <end position="203"/>
    </location>
</feature>
<dbReference type="InterPro" id="IPR013159">
    <property type="entry name" value="DnaA_C"/>
</dbReference>
<feature type="compositionally biased region" description="Low complexity" evidence="9">
    <location>
        <begin position="288"/>
        <end position="303"/>
    </location>
</feature>
<organism evidence="12 13">
    <name type="scientific">Crateriforma conspicua</name>
    <dbReference type="NCBI Taxonomy" id="2527996"/>
    <lineage>
        <taxon>Bacteria</taxon>
        <taxon>Pseudomonadati</taxon>
        <taxon>Planctomycetota</taxon>
        <taxon>Planctomycetia</taxon>
        <taxon>Planctomycetales</taxon>
        <taxon>Planctomycetaceae</taxon>
        <taxon>Crateriforma</taxon>
    </lineage>
</organism>
<dbReference type="GO" id="GO:0006275">
    <property type="term" value="P:regulation of DNA replication"/>
    <property type="evidence" value="ECO:0007669"/>
    <property type="project" value="InterPro"/>
</dbReference>
<name>A0A5C5Y0Y8_9PLAN</name>
<evidence type="ECO:0000256" key="1">
    <source>
        <dbReference type="ARBA" id="ARBA00022490"/>
    </source>
</evidence>
<dbReference type="SUPFAM" id="SSF52540">
    <property type="entry name" value="P-loop containing nucleoside triphosphate hydrolases"/>
    <property type="match status" value="1"/>
</dbReference>
<sequence length="652" mass="70490">MFLFGDKALKEDCATGMSSSHGSTDDKEVVDRFKEALMRRIGEDRFRLWFGQGVDITVQHGDDQSSASEVDQPAELDSRFDAAIVLNVRGQFAADRMQSKLQRELRAAAMAAAPQPTDGSPPPMWGYRIEVRPPAVQQTLADDIVDPAPPAVAKRAARPAGSASHTDRRPAGRRHRRGGRSSESIATLWDHSQQQRDQKDNDRNAPPQRDAGQQNAAQPSAVQAHDAPRPLNSQPQSSRNTDKIPAAAAASTDVATTTSIDEAASVADPSGNHPSANTPPAKNRSAKNHAAAASSASAPTPATGGCTGAEFTMANFLGGPSNQLALTAARMACQSPGSATPLYFHGPSGVGKTHLAQAIAAHMRQRHRMRRVSFLSAERFTNDFIQFVGTSGLSAFRRRYREVDALIIDDIQFVGGKKATLRELLYTTEALMEQGRPVIFTANRAPSEINGLTGELVGRMASGLVCPLLPLDNAIRVPLMQRLITQRCNIQWPSEVVDEIAGMIDGDGRLVRGVVNLVDTLQRMYGRMPTMDEIRQFGGDILRSQAPPVTLSTIERAVCQVFDLDDAILRSNAQTRTVSEPRMLAMYLARQKTSSAFSEIAKHYGGRSHSTAIAASKKVTAWIESGKLIGRGPKALSAEQAVQRIEQVLRTG</sequence>
<dbReference type="PANTHER" id="PTHR30050:SF2">
    <property type="entry name" value="CHROMOSOMAL REPLICATION INITIATOR PROTEIN DNAA"/>
    <property type="match status" value="1"/>
</dbReference>
<feature type="compositionally biased region" description="Low complexity" evidence="9">
    <location>
        <begin position="246"/>
        <end position="258"/>
    </location>
</feature>
<evidence type="ECO:0000256" key="7">
    <source>
        <dbReference type="RuleBase" id="RU000577"/>
    </source>
</evidence>
<feature type="domain" description="AAA+ ATPase" evidence="10">
    <location>
        <begin position="338"/>
        <end position="471"/>
    </location>
</feature>
<feature type="domain" description="Chromosomal replication initiator DnaA C-terminal" evidence="11">
    <location>
        <begin position="550"/>
        <end position="619"/>
    </location>
</feature>
<keyword evidence="3 7" id="KW-0547">Nucleotide-binding</keyword>
<dbReference type="Pfam" id="PF00308">
    <property type="entry name" value="Bac_DnaA"/>
    <property type="match status" value="1"/>
</dbReference>
<evidence type="ECO:0000256" key="9">
    <source>
        <dbReference type="SAM" id="MobiDB-lite"/>
    </source>
</evidence>
<dbReference type="CDD" id="cd00009">
    <property type="entry name" value="AAA"/>
    <property type="match status" value="1"/>
</dbReference>
<dbReference type="Gene3D" id="3.40.50.300">
    <property type="entry name" value="P-loop containing nucleotide triphosphate hydrolases"/>
    <property type="match status" value="1"/>
</dbReference>